<dbReference type="PANTHER" id="PTHR43133:SF8">
    <property type="entry name" value="RNA POLYMERASE SIGMA FACTOR HI_1459-RELATED"/>
    <property type="match status" value="1"/>
</dbReference>
<proteinExistence type="inferred from homology"/>
<dbReference type="InterPro" id="IPR036388">
    <property type="entry name" value="WH-like_DNA-bd_sf"/>
</dbReference>
<evidence type="ECO:0000256" key="4">
    <source>
        <dbReference type="ARBA" id="ARBA00023125"/>
    </source>
</evidence>
<evidence type="ECO:0000256" key="1">
    <source>
        <dbReference type="ARBA" id="ARBA00010641"/>
    </source>
</evidence>
<dbReference type="EMBL" id="CABVOU010000041">
    <property type="protein sequence ID" value="VVZ96785.1"/>
    <property type="molecule type" value="Genomic_DNA"/>
</dbReference>
<dbReference type="RefSeq" id="WP_192576522.1">
    <property type="nucleotide sequence ID" value="NZ_CABVOU010000041.1"/>
</dbReference>
<keyword evidence="4 6" id="KW-0238">DNA-binding</keyword>
<dbReference type="SUPFAM" id="SSF88946">
    <property type="entry name" value="Sigma2 domain of RNA polymerase sigma factors"/>
    <property type="match status" value="1"/>
</dbReference>
<keyword evidence="2 6" id="KW-0805">Transcription regulation</keyword>
<dbReference type="InterPro" id="IPR039425">
    <property type="entry name" value="RNA_pol_sigma-70-like"/>
</dbReference>
<evidence type="ECO:0000313" key="9">
    <source>
        <dbReference type="Proteomes" id="UP000326725"/>
    </source>
</evidence>
<evidence type="ECO:0000259" key="7">
    <source>
        <dbReference type="Pfam" id="PF04542"/>
    </source>
</evidence>
<evidence type="ECO:0000256" key="2">
    <source>
        <dbReference type="ARBA" id="ARBA00023015"/>
    </source>
</evidence>
<feature type="domain" description="RNA polymerase sigma-70 region 2" evidence="7">
    <location>
        <begin position="22"/>
        <end position="84"/>
    </location>
</feature>
<name>A0A5K1I5Y8_9GAMM</name>
<dbReference type="InterPro" id="IPR007627">
    <property type="entry name" value="RNA_pol_sigma70_r2"/>
</dbReference>
<dbReference type="InterPro" id="IPR014284">
    <property type="entry name" value="RNA_pol_sigma-70_dom"/>
</dbReference>
<dbReference type="Gene3D" id="1.10.10.10">
    <property type="entry name" value="Winged helix-like DNA-binding domain superfamily/Winged helix DNA-binding domain"/>
    <property type="match status" value="1"/>
</dbReference>
<dbReference type="PROSITE" id="PS01063">
    <property type="entry name" value="SIGMA70_ECF"/>
    <property type="match status" value="1"/>
</dbReference>
<evidence type="ECO:0000313" key="8">
    <source>
        <dbReference type="EMBL" id="VVZ96785.1"/>
    </source>
</evidence>
<comment type="similarity">
    <text evidence="1 6">Belongs to the sigma-70 factor family. ECF subfamily.</text>
</comment>
<accession>A0A5K1I5Y8</accession>
<dbReference type="GO" id="GO:0016987">
    <property type="term" value="F:sigma factor activity"/>
    <property type="evidence" value="ECO:0007669"/>
    <property type="project" value="UniProtKB-KW"/>
</dbReference>
<keyword evidence="3 6" id="KW-0731">Sigma factor</keyword>
<dbReference type="PANTHER" id="PTHR43133">
    <property type="entry name" value="RNA POLYMERASE ECF-TYPE SIGMA FACTO"/>
    <property type="match status" value="1"/>
</dbReference>
<dbReference type="GO" id="GO:0006352">
    <property type="term" value="P:DNA-templated transcription initiation"/>
    <property type="evidence" value="ECO:0007669"/>
    <property type="project" value="InterPro"/>
</dbReference>
<organism evidence="8 9">
    <name type="scientific">Halomonas lysinitropha</name>
    <dbReference type="NCBI Taxonomy" id="2607506"/>
    <lineage>
        <taxon>Bacteria</taxon>
        <taxon>Pseudomonadati</taxon>
        <taxon>Pseudomonadota</taxon>
        <taxon>Gammaproteobacteria</taxon>
        <taxon>Oceanospirillales</taxon>
        <taxon>Halomonadaceae</taxon>
        <taxon>Halomonas</taxon>
    </lineage>
</organism>
<evidence type="ECO:0000256" key="5">
    <source>
        <dbReference type="ARBA" id="ARBA00023163"/>
    </source>
</evidence>
<gene>
    <name evidence="8" type="primary">sigL</name>
    <name evidence="8" type="ORF">HALO32_02892</name>
</gene>
<dbReference type="SUPFAM" id="SSF88659">
    <property type="entry name" value="Sigma3 and sigma4 domains of RNA polymerase sigma factors"/>
    <property type="match status" value="1"/>
</dbReference>
<dbReference type="NCBIfam" id="TIGR02937">
    <property type="entry name" value="sigma70-ECF"/>
    <property type="match status" value="1"/>
</dbReference>
<sequence>MSRAVTKTPQRSAPCVESAWWEHHRELQRFLIRHCGDREDADDLLQRVYAKALIHRDQFCELRKPRAWLFRVARNQWIDDQRRTGQLIDGNPPEMPADNTPPAPLGSLADCIARALPHLSQEDQDILQRCDLEGNRQADYAQNHSLGLPATKARLRRARQRLRERLIEQCDIVFDAEGHVCCHKAEELRDLS</sequence>
<evidence type="ECO:0000256" key="6">
    <source>
        <dbReference type="RuleBase" id="RU000716"/>
    </source>
</evidence>
<dbReference type="InterPro" id="IPR013324">
    <property type="entry name" value="RNA_pol_sigma_r3/r4-like"/>
</dbReference>
<reference evidence="8 9" key="1">
    <citation type="submission" date="2019-09" db="EMBL/GenBank/DDBJ databases">
        <authorList>
            <person name="Criscuolo A."/>
        </authorList>
    </citation>
    <scope>NUCLEOTIDE SEQUENCE [LARGE SCALE GENOMIC DNA]</scope>
    <source>
        <strain evidence="9">3(2)</strain>
    </source>
</reference>
<dbReference type="InterPro" id="IPR000838">
    <property type="entry name" value="RNA_pol_sigma70_ECF_CS"/>
</dbReference>
<evidence type="ECO:0000256" key="3">
    <source>
        <dbReference type="ARBA" id="ARBA00023082"/>
    </source>
</evidence>
<keyword evidence="5 6" id="KW-0804">Transcription</keyword>
<dbReference type="InterPro" id="IPR013325">
    <property type="entry name" value="RNA_pol_sigma_r2"/>
</dbReference>
<dbReference type="AlphaFoldDB" id="A0A5K1I5Y8"/>
<dbReference type="GO" id="GO:0003677">
    <property type="term" value="F:DNA binding"/>
    <property type="evidence" value="ECO:0007669"/>
    <property type="project" value="UniProtKB-KW"/>
</dbReference>
<protein>
    <recommendedName>
        <fullName evidence="6">RNA polymerase sigma factor</fullName>
    </recommendedName>
</protein>
<dbReference type="Gene3D" id="1.10.1740.10">
    <property type="match status" value="1"/>
</dbReference>
<keyword evidence="9" id="KW-1185">Reference proteome</keyword>
<dbReference type="Proteomes" id="UP000326725">
    <property type="component" value="Unassembled WGS sequence"/>
</dbReference>
<dbReference type="Pfam" id="PF04542">
    <property type="entry name" value="Sigma70_r2"/>
    <property type="match status" value="1"/>
</dbReference>